<evidence type="ECO:0000313" key="2">
    <source>
        <dbReference type="EMBL" id="MDT8331584.1"/>
    </source>
</evidence>
<protein>
    <recommendedName>
        <fullName evidence="4">Surface antigen</fullName>
    </recommendedName>
</protein>
<proteinExistence type="predicted"/>
<evidence type="ECO:0000313" key="3">
    <source>
        <dbReference type="Proteomes" id="UP001258945"/>
    </source>
</evidence>
<dbReference type="RefSeq" id="WP_208863863.1">
    <property type="nucleotide sequence ID" value="NZ_CP015583.1"/>
</dbReference>
<dbReference type="PROSITE" id="PS51257">
    <property type="entry name" value="PROKAR_LIPOPROTEIN"/>
    <property type="match status" value="1"/>
</dbReference>
<keyword evidence="1" id="KW-0732">Signal</keyword>
<comment type="caution">
    <text evidence="2">The sequence shown here is derived from an EMBL/GenBank/DDBJ whole genome shotgun (WGS) entry which is preliminary data.</text>
</comment>
<evidence type="ECO:0000256" key="1">
    <source>
        <dbReference type="SAM" id="SignalP"/>
    </source>
</evidence>
<reference evidence="2 3" key="1">
    <citation type="journal article" date="2019" name="Microb. Pathog.">
        <title>Comparison of VITEK 2, MALDI-TOF MS, 16S rRNA gene sequencing, and whole-genome sequencing for identification of Roseomonas mucosa.</title>
        <authorList>
            <person name="Rudolph W.W."/>
            <person name="Gunzer F."/>
            <person name="Trauth M."/>
            <person name="Bunk B."/>
            <person name="Bigge R."/>
            <person name="Schrottner P."/>
        </authorList>
    </citation>
    <scope>NUCLEOTIDE SEQUENCE [LARGE SCALE GENOMIC DNA]</scope>
    <source>
        <strain evidence="2 3">DSM 103800</strain>
    </source>
</reference>
<sequence>MRTGGWLALLSAGMLAGCSSAGGIVGGIAGIATGAATTNPAVGYAVAVGVEAGTNATVKYVTRKLHQGEQDAISAAAGTAAPGVPVAWEVEHSLPFGYADAKGKVEVVREIDSPLTRCRELALTVEGDAQTFLGMICRQDSGWKWANAEPATARWGALQ</sequence>
<dbReference type="EMBL" id="JAVVDO010000015">
    <property type="protein sequence ID" value="MDT8331584.1"/>
    <property type="molecule type" value="Genomic_DNA"/>
</dbReference>
<feature type="signal peptide" evidence="1">
    <location>
        <begin position="1"/>
        <end position="21"/>
    </location>
</feature>
<keyword evidence="3" id="KW-1185">Reference proteome</keyword>
<gene>
    <name evidence="2" type="ORF">RQ831_11005</name>
</gene>
<evidence type="ECO:0008006" key="4">
    <source>
        <dbReference type="Google" id="ProtNLM"/>
    </source>
</evidence>
<accession>A0ABU3MF60</accession>
<feature type="chain" id="PRO_5045332015" description="Surface antigen" evidence="1">
    <location>
        <begin position="22"/>
        <end position="159"/>
    </location>
</feature>
<name>A0ABU3MF60_9PROT</name>
<organism evidence="2 3">
    <name type="scientific">Roseomonas gilardii</name>
    <dbReference type="NCBI Taxonomy" id="257708"/>
    <lineage>
        <taxon>Bacteria</taxon>
        <taxon>Pseudomonadati</taxon>
        <taxon>Pseudomonadota</taxon>
        <taxon>Alphaproteobacteria</taxon>
        <taxon>Acetobacterales</taxon>
        <taxon>Roseomonadaceae</taxon>
        <taxon>Roseomonas</taxon>
    </lineage>
</organism>
<dbReference type="Proteomes" id="UP001258945">
    <property type="component" value="Unassembled WGS sequence"/>
</dbReference>